<dbReference type="InterPro" id="IPR029058">
    <property type="entry name" value="AB_hydrolase_fold"/>
</dbReference>
<dbReference type="PANTHER" id="PTHR10272">
    <property type="entry name" value="PLATELET-ACTIVATING FACTOR ACETYLHYDROLASE"/>
    <property type="match status" value="1"/>
</dbReference>
<protein>
    <submittedName>
        <fullName evidence="5">Platelet-activating factor acetylhydrolase isoform II</fullName>
    </submittedName>
</protein>
<proteinExistence type="predicted"/>
<feature type="transmembrane region" description="Helical" evidence="4">
    <location>
        <begin position="79"/>
        <end position="98"/>
    </location>
</feature>
<evidence type="ECO:0000313" key="5">
    <source>
        <dbReference type="EMBL" id="RXG32627.1"/>
    </source>
</evidence>
<organism evidence="5 6">
    <name type="scientific">Leeuwenhoekiella marinoflava</name>
    <dbReference type="NCBI Taxonomy" id="988"/>
    <lineage>
        <taxon>Bacteria</taxon>
        <taxon>Pseudomonadati</taxon>
        <taxon>Bacteroidota</taxon>
        <taxon>Flavobacteriia</taxon>
        <taxon>Flavobacteriales</taxon>
        <taxon>Flavobacteriaceae</taxon>
        <taxon>Leeuwenhoekiella</taxon>
    </lineage>
</organism>
<evidence type="ECO:0000256" key="3">
    <source>
        <dbReference type="ARBA" id="ARBA00023098"/>
    </source>
</evidence>
<evidence type="ECO:0000313" key="6">
    <source>
        <dbReference type="Proteomes" id="UP000290608"/>
    </source>
</evidence>
<keyword evidence="4" id="KW-0812">Transmembrane</keyword>
<dbReference type="GO" id="GO:0003847">
    <property type="term" value="F:1-alkyl-2-acetylglycerophosphocholine esterase activity"/>
    <property type="evidence" value="ECO:0007669"/>
    <property type="project" value="TreeGrafter"/>
</dbReference>
<dbReference type="RefSeq" id="WP_073096449.1">
    <property type="nucleotide sequence ID" value="NZ_QOVL01000002.1"/>
</dbReference>
<evidence type="ECO:0000256" key="4">
    <source>
        <dbReference type="SAM" id="Phobius"/>
    </source>
</evidence>
<reference evidence="5 6" key="1">
    <citation type="submission" date="2018-07" db="EMBL/GenBank/DDBJ databases">
        <title>Leeuwenhoekiella genomics.</title>
        <authorList>
            <person name="Tahon G."/>
            <person name="Willems A."/>
        </authorList>
    </citation>
    <scope>NUCLEOTIDE SEQUENCE [LARGE SCALE GENOMIC DNA]</scope>
    <source>
        <strain evidence="5 6">LMG 1345</strain>
    </source>
</reference>
<dbReference type="AlphaFoldDB" id="A0A4Q0PQ59"/>
<name>A0A4Q0PQ59_9FLAO</name>
<keyword evidence="4" id="KW-0472">Membrane</keyword>
<comment type="caution">
    <text evidence="5">The sequence shown here is derived from an EMBL/GenBank/DDBJ whole genome shotgun (WGS) entry which is preliminary data.</text>
</comment>
<dbReference type="Proteomes" id="UP000290608">
    <property type="component" value="Unassembled WGS sequence"/>
</dbReference>
<keyword evidence="2" id="KW-0442">Lipid degradation</keyword>
<dbReference type="GO" id="GO:0016042">
    <property type="term" value="P:lipid catabolic process"/>
    <property type="evidence" value="ECO:0007669"/>
    <property type="project" value="UniProtKB-KW"/>
</dbReference>
<feature type="transmembrane region" description="Helical" evidence="4">
    <location>
        <begin position="30"/>
        <end position="48"/>
    </location>
</feature>
<sequence length="488" mass="55002">MRFFEIILLLILSLLSIFWKPLARRIQSQWILYALGVILILQLLLEGYRWQLLPAYFLSLVLALRIQFTAAAPTFRWSVLYVLRGIGLLVVLVVVWALPAVLPVFDLPEPGGAYEVGTDTVYVITKRDEAITDDPKDTRRMVLKIWYPADSIAADIKRDTYLDPVSRAGFATKYGLPASTLNYLDYVKTYAYPKVAVAQGSFPVLLFSHGYGSKATGYYALLSEVASQGYIVINMNHTYESLGSAFPDGEAAYFNYAYQQQIAADQMQTITPIQEAFEGKLDFEQRHPIVRDAVQEYFENDIQNRWVVDMQSILDLLPEWNTEGFLKGSMRLDQLGVFGHSVGGGAAGKLALTDDRIKAGANLDGIQWGTKIDTVFQKPFLYLSADWPAEHEDLNSHIYNKKSTDYYYEPKILTTGHPNFMDIPFMIPVASLTGSGSIDPELAMEITTKLVAGFFDKHLKNEESVNIEALKTKYELLELEVFKGDRAE</sequence>
<keyword evidence="1 5" id="KW-0378">Hydrolase</keyword>
<dbReference type="Gene3D" id="3.40.50.1820">
    <property type="entry name" value="alpha/beta hydrolase"/>
    <property type="match status" value="1"/>
</dbReference>
<keyword evidence="3" id="KW-0443">Lipid metabolism</keyword>
<feature type="transmembrane region" description="Helical" evidence="4">
    <location>
        <begin position="6"/>
        <end position="23"/>
    </location>
</feature>
<feature type="transmembrane region" description="Helical" evidence="4">
    <location>
        <begin position="54"/>
        <end position="72"/>
    </location>
</feature>
<gene>
    <name evidence="5" type="ORF">DSL99_403</name>
</gene>
<dbReference type="SUPFAM" id="SSF53474">
    <property type="entry name" value="alpha/beta-Hydrolases"/>
    <property type="match status" value="1"/>
</dbReference>
<dbReference type="Pfam" id="PF03403">
    <property type="entry name" value="PAF-AH_p_II"/>
    <property type="match status" value="1"/>
</dbReference>
<evidence type="ECO:0000256" key="2">
    <source>
        <dbReference type="ARBA" id="ARBA00022963"/>
    </source>
</evidence>
<dbReference type="EMBL" id="QOVL01000002">
    <property type="protein sequence ID" value="RXG32627.1"/>
    <property type="molecule type" value="Genomic_DNA"/>
</dbReference>
<evidence type="ECO:0000256" key="1">
    <source>
        <dbReference type="ARBA" id="ARBA00022801"/>
    </source>
</evidence>
<dbReference type="STRING" id="1122159.SAMN02745246_00462"/>
<keyword evidence="4" id="KW-1133">Transmembrane helix</keyword>
<dbReference type="PANTHER" id="PTHR10272:SF0">
    <property type="entry name" value="PLATELET-ACTIVATING FACTOR ACETYLHYDROLASE"/>
    <property type="match status" value="1"/>
</dbReference>
<accession>A0A4Q0PQ59</accession>